<dbReference type="Proteomes" id="UP000000765">
    <property type="component" value="Chromosome"/>
</dbReference>
<dbReference type="EMBL" id="CP000325">
    <property type="protein sequence ID" value="ABL04526.1"/>
    <property type="molecule type" value="Genomic_DNA"/>
</dbReference>
<feature type="compositionally biased region" description="Polar residues" evidence="1">
    <location>
        <begin position="65"/>
        <end position="78"/>
    </location>
</feature>
<dbReference type="AlphaFoldDB" id="A0PQA7"/>
<evidence type="ECO:0000256" key="1">
    <source>
        <dbReference type="SAM" id="MobiDB-lite"/>
    </source>
</evidence>
<reference evidence="2 3" key="1">
    <citation type="journal article" date="2007" name="Genome Res.">
        <title>Reductive evolution and niche adaptation inferred from the genome of Mycobacterium ulcerans, the causative agent of Buruli ulcer.</title>
        <authorList>
            <person name="Stinear T.P."/>
            <person name="Seemann T."/>
            <person name="Pidot S."/>
            <person name="Frigui W."/>
            <person name="Reysset G."/>
            <person name="Garnier T."/>
            <person name="Meurice G."/>
            <person name="Simon D."/>
            <person name="Bouchier C."/>
            <person name="Ma L."/>
            <person name="Tichit M."/>
            <person name="Porter J.L."/>
            <person name="Ryan J."/>
            <person name="Johnson P.D."/>
            <person name="Davies J.K."/>
            <person name="Jenkin G.A."/>
            <person name="Small P.L."/>
            <person name="Jones L.M."/>
            <person name="Tekaia F."/>
            <person name="Laval F."/>
            <person name="Daffe M."/>
            <person name="Parkhill J."/>
            <person name="Cole S.T."/>
        </authorList>
    </citation>
    <scope>NUCLEOTIDE SEQUENCE [LARGE SCALE GENOMIC DNA]</scope>
    <source>
        <strain evidence="2 3">Agy99</strain>
    </source>
</reference>
<dbReference type="eggNOG" id="ENOG5031V09">
    <property type="taxonomic scope" value="Bacteria"/>
</dbReference>
<accession>A0PQA7</accession>
<gene>
    <name evidence="2" type="ordered locus">MUL_2097</name>
</gene>
<protein>
    <submittedName>
        <fullName evidence="2">Conserved hypothetical membrane protein</fullName>
    </submittedName>
</protein>
<organism evidence="2 3">
    <name type="scientific">Mycobacterium ulcerans (strain Agy99)</name>
    <dbReference type="NCBI Taxonomy" id="362242"/>
    <lineage>
        <taxon>Bacteria</taxon>
        <taxon>Bacillati</taxon>
        <taxon>Actinomycetota</taxon>
        <taxon>Actinomycetes</taxon>
        <taxon>Mycobacteriales</taxon>
        <taxon>Mycobacteriaceae</taxon>
        <taxon>Mycobacterium</taxon>
        <taxon>Mycobacterium ulcerans group</taxon>
    </lineage>
</organism>
<proteinExistence type="predicted"/>
<evidence type="ECO:0000313" key="2">
    <source>
        <dbReference type="EMBL" id="ABL04526.1"/>
    </source>
</evidence>
<feature type="region of interest" description="Disordered" evidence="1">
    <location>
        <begin position="50"/>
        <end position="100"/>
    </location>
</feature>
<dbReference type="PROSITE" id="PS51257">
    <property type="entry name" value="PROKAR_LIPOPROTEIN"/>
    <property type="match status" value="1"/>
</dbReference>
<evidence type="ECO:0000313" key="3">
    <source>
        <dbReference type="Proteomes" id="UP000000765"/>
    </source>
</evidence>
<dbReference type="KEGG" id="mul:MUL_2097"/>
<sequence>MFLRGPNKPTRWQSAIAVVAGLCLFAAVIGCWALRSGVAAATPSHPAATASAAGLSRADIDKPSVRSTGHQRSSSTGHSPCKSAGLKRDRPPTWSRSAPPQWWLSTPASLTTAGHPLRALRARAPLAAAAGRAYLNQLCVARC</sequence>
<dbReference type="HOGENOM" id="CLU_144762_0_0_11"/>
<name>A0PQA7_MYCUA</name>